<evidence type="ECO:0000256" key="1">
    <source>
        <dbReference type="ARBA" id="ARBA00008361"/>
    </source>
</evidence>
<comment type="similarity">
    <text evidence="1">Belongs to the methyltransferase superfamily.</text>
</comment>
<comment type="caution">
    <text evidence="5">The sequence shown here is derived from an EMBL/GenBank/DDBJ whole genome shotgun (WGS) entry which is preliminary data.</text>
</comment>
<evidence type="ECO:0000259" key="4">
    <source>
        <dbReference type="Pfam" id="PF13847"/>
    </source>
</evidence>
<feature type="domain" description="Methyltransferase" evidence="4">
    <location>
        <begin position="41"/>
        <end position="161"/>
    </location>
</feature>
<dbReference type="CDD" id="cd02440">
    <property type="entry name" value="AdoMet_MTases"/>
    <property type="match status" value="1"/>
</dbReference>
<dbReference type="SUPFAM" id="SSF53335">
    <property type="entry name" value="S-adenosyl-L-methionine-dependent methyltransferases"/>
    <property type="match status" value="1"/>
</dbReference>
<evidence type="ECO:0000313" key="6">
    <source>
        <dbReference type="Proteomes" id="UP001431209"/>
    </source>
</evidence>
<dbReference type="Pfam" id="PF13847">
    <property type="entry name" value="Methyltransf_31"/>
    <property type="match status" value="1"/>
</dbReference>
<keyword evidence="6" id="KW-1185">Reference proteome</keyword>
<name>A0AAW2Z5K4_9EUKA</name>
<evidence type="ECO:0000256" key="3">
    <source>
        <dbReference type="ARBA" id="ARBA00022679"/>
    </source>
</evidence>
<gene>
    <name evidence="5" type="ORF">AKO1_003533</name>
</gene>
<reference evidence="5 6" key="1">
    <citation type="submission" date="2024-03" db="EMBL/GenBank/DDBJ databases">
        <title>The Acrasis kona genome and developmental transcriptomes reveal deep origins of eukaryotic multicellular pathways.</title>
        <authorList>
            <person name="Sheikh S."/>
            <person name="Fu C.-J."/>
            <person name="Brown M.W."/>
            <person name="Baldauf S.L."/>
        </authorList>
    </citation>
    <scope>NUCLEOTIDE SEQUENCE [LARGE SCALE GENOMIC DNA]</scope>
    <source>
        <strain evidence="5 6">ATCC MYA-3509</strain>
    </source>
</reference>
<dbReference type="PANTHER" id="PTHR12176:SF79">
    <property type="entry name" value="METHYLTRANSFERASE TYPE 11 DOMAIN-CONTAINING PROTEIN"/>
    <property type="match status" value="1"/>
</dbReference>
<keyword evidence="2" id="KW-0489">Methyltransferase</keyword>
<dbReference type="Proteomes" id="UP001431209">
    <property type="component" value="Unassembled WGS sequence"/>
</dbReference>
<protein>
    <submittedName>
        <fullName evidence="5">EF1a methyl transferase</fullName>
    </submittedName>
</protein>
<dbReference type="InterPro" id="IPR051419">
    <property type="entry name" value="Lys/N-term_MeTrsfase_sf"/>
</dbReference>
<keyword evidence="3 5" id="KW-0808">Transferase</keyword>
<dbReference type="AlphaFoldDB" id="A0AAW2Z5K4"/>
<evidence type="ECO:0000256" key="2">
    <source>
        <dbReference type="ARBA" id="ARBA00022603"/>
    </source>
</evidence>
<dbReference type="Gene3D" id="3.40.50.150">
    <property type="entry name" value="Vaccinia Virus protein VP39"/>
    <property type="match status" value="1"/>
</dbReference>
<dbReference type="EMBL" id="JAOPGA020001065">
    <property type="protein sequence ID" value="KAL0484705.1"/>
    <property type="molecule type" value="Genomic_DNA"/>
</dbReference>
<dbReference type="GO" id="GO:0008168">
    <property type="term" value="F:methyltransferase activity"/>
    <property type="evidence" value="ECO:0007669"/>
    <property type="project" value="UniProtKB-KW"/>
</dbReference>
<proteinExistence type="inferred from homology"/>
<dbReference type="PANTHER" id="PTHR12176">
    <property type="entry name" value="SAM-DEPENDENT METHYLTRANSFERASE SUPERFAMILY PROTEIN"/>
    <property type="match status" value="1"/>
</dbReference>
<dbReference type="InterPro" id="IPR029063">
    <property type="entry name" value="SAM-dependent_MTases_sf"/>
</dbReference>
<dbReference type="InterPro" id="IPR025714">
    <property type="entry name" value="Methyltranfer_dom"/>
</dbReference>
<evidence type="ECO:0000313" key="5">
    <source>
        <dbReference type="EMBL" id="KAL0484705.1"/>
    </source>
</evidence>
<sequence length="167" mass="19398">MKRNYSSQEYWDSRYTHEESYDWLHTYDDIKPFIESSKMEHQMRVLVPGCGNSELSNDLYNEGYTNITSIDYSSVVVDAMNKKYGHLKYEVGDVTNLSTYESGSFDLIIDKSTLDCLANVGEDTTVRYAEEMYRLLSNGGIFVVVSYSNFRSETLMRENTMWEVLSE</sequence>
<accession>A0AAW2Z5K4</accession>
<dbReference type="GO" id="GO:0032259">
    <property type="term" value="P:methylation"/>
    <property type="evidence" value="ECO:0007669"/>
    <property type="project" value="UniProtKB-KW"/>
</dbReference>
<organism evidence="5 6">
    <name type="scientific">Acrasis kona</name>
    <dbReference type="NCBI Taxonomy" id="1008807"/>
    <lineage>
        <taxon>Eukaryota</taxon>
        <taxon>Discoba</taxon>
        <taxon>Heterolobosea</taxon>
        <taxon>Tetramitia</taxon>
        <taxon>Eutetramitia</taxon>
        <taxon>Acrasidae</taxon>
        <taxon>Acrasis</taxon>
    </lineage>
</organism>